<dbReference type="GO" id="GO:0005634">
    <property type="term" value="C:nucleus"/>
    <property type="evidence" value="ECO:0007669"/>
    <property type="project" value="TreeGrafter"/>
</dbReference>
<name>A0A1D2AFB7_AUXPR</name>
<gene>
    <name evidence="2" type="ORF">g.10069</name>
</gene>
<feature type="region of interest" description="Disordered" evidence="1">
    <location>
        <begin position="33"/>
        <end position="126"/>
    </location>
</feature>
<reference evidence="2" key="1">
    <citation type="submission" date="2015-08" db="EMBL/GenBank/DDBJ databases">
        <authorList>
            <person name="Babu N.S."/>
            <person name="Beckwith C.J."/>
            <person name="Beseler K.G."/>
            <person name="Brison A."/>
            <person name="Carone J.V."/>
            <person name="Caskin T.P."/>
            <person name="Diamond M."/>
            <person name="Durham M.E."/>
            <person name="Foxe J.M."/>
            <person name="Go M."/>
            <person name="Henderson B.A."/>
            <person name="Jones I.B."/>
            <person name="McGettigan J.A."/>
            <person name="Micheletti S.J."/>
            <person name="Nasrallah M.E."/>
            <person name="Ortiz D."/>
            <person name="Piller C.R."/>
            <person name="Privatt S.R."/>
            <person name="Schneider S.L."/>
            <person name="Sharp S."/>
            <person name="Smith T.C."/>
            <person name="Stanton J.D."/>
            <person name="Ullery H.E."/>
            <person name="Wilson R.J."/>
            <person name="Serrano M.G."/>
            <person name="Buck G."/>
            <person name="Lee V."/>
            <person name="Wang Y."/>
            <person name="Carvalho R."/>
            <person name="Voegtly L."/>
            <person name="Shi R."/>
            <person name="Duckworth R."/>
            <person name="Johnson A."/>
            <person name="Loviza R."/>
            <person name="Walstead R."/>
            <person name="Shah Z."/>
            <person name="Kiflezghi M."/>
            <person name="Wade K."/>
            <person name="Ball S.L."/>
            <person name="Bradley K.W."/>
            <person name="Asai D.J."/>
            <person name="Bowman C.A."/>
            <person name="Russell D.A."/>
            <person name="Pope W.H."/>
            <person name="Jacobs-Sera D."/>
            <person name="Hendrix R.W."/>
            <person name="Hatfull G.F."/>
        </authorList>
    </citation>
    <scope>NUCLEOTIDE SEQUENCE</scope>
</reference>
<dbReference type="PANTHER" id="PTHR13464">
    <property type="entry name" value="TRANSCRIPTIONAL REGULATOR PROTEIN HCNGP"/>
    <property type="match status" value="1"/>
</dbReference>
<feature type="region of interest" description="Disordered" evidence="1">
    <location>
        <begin position="208"/>
        <end position="240"/>
    </location>
</feature>
<feature type="compositionally biased region" description="Polar residues" evidence="1">
    <location>
        <begin position="61"/>
        <end position="73"/>
    </location>
</feature>
<dbReference type="GO" id="GO:0006355">
    <property type="term" value="P:regulation of DNA-templated transcription"/>
    <property type="evidence" value="ECO:0007669"/>
    <property type="project" value="InterPro"/>
</dbReference>
<sequence>QPLPFLFCPRTSARFDFSLGRARMSELGGLLGAYADSDEDSRSPSHGSSVDGARAGGGHQATPQERTQSSNDPMETEEGEEPPETYMAQGRAAERSDGAASGPDPILPEGLSSSLPPEMRAAPPGEPSVELQRKIATWIHIQETQGRSVTEEIRKSRGYRNPEFFRKMIEHYDIQQYGTCFAPEVLDPSALHPDDYLEVQRAAAAAEEQRRAAQRQATGRIDFVKSASQPNLGASRPSTEEALAAAQARAAAVAARVAAMGPGYAAARR</sequence>
<dbReference type="InterPro" id="IPR012479">
    <property type="entry name" value="SAP30BP"/>
</dbReference>
<dbReference type="AlphaFoldDB" id="A0A1D2AFB7"/>
<feature type="non-terminal residue" evidence="2">
    <location>
        <position position="1"/>
    </location>
</feature>
<dbReference type="Pfam" id="PF07818">
    <property type="entry name" value="HCNGP"/>
    <property type="match status" value="1"/>
</dbReference>
<dbReference type="PANTHER" id="PTHR13464:SF0">
    <property type="entry name" value="SAP30-BINDING PROTEIN"/>
    <property type="match status" value="1"/>
</dbReference>
<evidence type="ECO:0000256" key="1">
    <source>
        <dbReference type="SAM" id="MobiDB-lite"/>
    </source>
</evidence>
<evidence type="ECO:0000313" key="2">
    <source>
        <dbReference type="EMBL" id="JAT77848.1"/>
    </source>
</evidence>
<proteinExistence type="predicted"/>
<dbReference type="EMBL" id="GDKF01000774">
    <property type="protein sequence ID" value="JAT77848.1"/>
    <property type="molecule type" value="Transcribed_RNA"/>
</dbReference>
<protein>
    <submittedName>
        <fullName evidence="2">Uncharacterized protein</fullName>
    </submittedName>
</protein>
<feature type="compositionally biased region" description="Acidic residues" evidence="1">
    <location>
        <begin position="74"/>
        <end position="83"/>
    </location>
</feature>
<organism evidence="2">
    <name type="scientific">Auxenochlorella protothecoides</name>
    <name type="common">Green microalga</name>
    <name type="synonym">Chlorella protothecoides</name>
    <dbReference type="NCBI Taxonomy" id="3075"/>
    <lineage>
        <taxon>Eukaryota</taxon>
        <taxon>Viridiplantae</taxon>
        <taxon>Chlorophyta</taxon>
        <taxon>core chlorophytes</taxon>
        <taxon>Trebouxiophyceae</taxon>
        <taxon>Chlorellales</taxon>
        <taxon>Chlorellaceae</taxon>
        <taxon>Auxenochlorella</taxon>
    </lineage>
</organism>
<accession>A0A1D2AFB7</accession>